<dbReference type="InterPro" id="IPR014188">
    <property type="entry name" value="Acrylyl-CoA_reductase_AcuI"/>
</dbReference>
<evidence type="ECO:0000313" key="2">
    <source>
        <dbReference type="EMBL" id="UVI31693.1"/>
    </source>
</evidence>
<evidence type="ECO:0000259" key="1">
    <source>
        <dbReference type="SMART" id="SM00829"/>
    </source>
</evidence>
<organism evidence="2 3">
    <name type="scientific">Paenibacillus spongiae</name>
    <dbReference type="NCBI Taxonomy" id="2909671"/>
    <lineage>
        <taxon>Bacteria</taxon>
        <taxon>Bacillati</taxon>
        <taxon>Bacillota</taxon>
        <taxon>Bacilli</taxon>
        <taxon>Bacillales</taxon>
        <taxon>Paenibacillaceae</taxon>
        <taxon>Paenibacillus</taxon>
    </lineage>
</organism>
<proteinExistence type="predicted"/>
<dbReference type="EMBL" id="CP091430">
    <property type="protein sequence ID" value="UVI31693.1"/>
    <property type="molecule type" value="Genomic_DNA"/>
</dbReference>
<dbReference type="Pfam" id="PF08240">
    <property type="entry name" value="ADH_N"/>
    <property type="match status" value="1"/>
</dbReference>
<dbReference type="GO" id="GO:0043958">
    <property type="term" value="F:acryloyl-CoA reductase (NADH) activity"/>
    <property type="evidence" value="ECO:0007669"/>
    <property type="project" value="UniProtKB-EC"/>
</dbReference>
<feature type="domain" description="Enoyl reductase (ER)" evidence="1">
    <location>
        <begin position="16"/>
        <end position="329"/>
    </location>
</feature>
<dbReference type="SUPFAM" id="SSF51735">
    <property type="entry name" value="NAD(P)-binding Rossmann-fold domains"/>
    <property type="match status" value="1"/>
</dbReference>
<evidence type="ECO:0000313" key="3">
    <source>
        <dbReference type="Proteomes" id="UP001057877"/>
    </source>
</evidence>
<gene>
    <name evidence="2" type="ORF">L1F29_07715</name>
</gene>
<dbReference type="EC" id="1.3.1.95" evidence="2"/>
<dbReference type="NCBIfam" id="TIGR02823">
    <property type="entry name" value="oxido_YhdH"/>
    <property type="match status" value="1"/>
</dbReference>
<dbReference type="InterPro" id="IPR013149">
    <property type="entry name" value="ADH-like_C"/>
</dbReference>
<dbReference type="InterPro" id="IPR036291">
    <property type="entry name" value="NAD(P)-bd_dom_sf"/>
</dbReference>
<dbReference type="InterPro" id="IPR020843">
    <property type="entry name" value="ER"/>
</dbReference>
<dbReference type="Proteomes" id="UP001057877">
    <property type="component" value="Chromosome"/>
</dbReference>
<dbReference type="RefSeq" id="WP_258387755.1">
    <property type="nucleotide sequence ID" value="NZ_CP091430.1"/>
</dbReference>
<sequence>MTAVFRSLVAHRSEDGSIDAKIREMNLEDLPSGDVTIRVLYSSLNYKDALAVSPDSRIVKNYPIIPGIDLAGVVTESRDERYGPGDEVIVTGYGLGVAHHGGFSELARVPGDWIVPRPQGLTLQEAMALGTAGFTAALSIHRLEANGLAPSQGTVLVTGATGGVGSLAVAMLARGGYDIAASTGKENSRSYLRELGAASIVNRSELNPDNPPPLNKQRWAAAIDPVGGPSLAYILSALQYGGSVAVSGLTGGAQLPATVYPFILRGVNLLGIDSVYCPEPLRRQLWDRMAAELKPDGLLSTISSVIALADVPDILQAILSGRHTGRTIVKLD</sequence>
<dbReference type="Gene3D" id="3.40.50.720">
    <property type="entry name" value="NAD(P)-binding Rossmann-like Domain"/>
    <property type="match status" value="1"/>
</dbReference>
<protein>
    <submittedName>
        <fullName evidence="2">Acryloyl-CoA reductase</fullName>
        <ecNumber evidence="2">1.3.1.95</ecNumber>
    </submittedName>
</protein>
<name>A0ABY5SHG0_9BACL</name>
<keyword evidence="3" id="KW-1185">Reference proteome</keyword>
<dbReference type="Gene3D" id="3.90.180.10">
    <property type="entry name" value="Medium-chain alcohol dehydrogenases, catalytic domain"/>
    <property type="match status" value="1"/>
</dbReference>
<dbReference type="PANTHER" id="PTHR43677:SF1">
    <property type="entry name" value="ACRYLYL-COA REDUCTASE ACUI-RELATED"/>
    <property type="match status" value="1"/>
</dbReference>
<dbReference type="InterPro" id="IPR051397">
    <property type="entry name" value="Zn-ADH-like_protein"/>
</dbReference>
<dbReference type="SMART" id="SM00829">
    <property type="entry name" value="PKS_ER"/>
    <property type="match status" value="1"/>
</dbReference>
<accession>A0ABY5SHG0</accession>
<dbReference type="InterPro" id="IPR013154">
    <property type="entry name" value="ADH-like_N"/>
</dbReference>
<dbReference type="Pfam" id="PF00107">
    <property type="entry name" value="ADH_zinc_N"/>
    <property type="match status" value="1"/>
</dbReference>
<keyword evidence="2" id="KW-0560">Oxidoreductase</keyword>
<dbReference type="PANTHER" id="PTHR43677">
    <property type="entry name" value="SHORT-CHAIN DEHYDROGENASE/REDUCTASE"/>
    <property type="match status" value="1"/>
</dbReference>
<dbReference type="SUPFAM" id="SSF50129">
    <property type="entry name" value="GroES-like"/>
    <property type="match status" value="1"/>
</dbReference>
<dbReference type="InterPro" id="IPR011032">
    <property type="entry name" value="GroES-like_sf"/>
</dbReference>
<reference evidence="2" key="1">
    <citation type="submission" date="2022-01" db="EMBL/GenBank/DDBJ databases">
        <title>Paenibacillus spongiae sp. nov., isolated from marine sponge.</title>
        <authorList>
            <person name="Li Z."/>
            <person name="Zhang M."/>
        </authorList>
    </citation>
    <scope>NUCLEOTIDE SEQUENCE</scope>
    <source>
        <strain evidence="2">PHS-Z3</strain>
    </source>
</reference>